<dbReference type="GO" id="GO:0016740">
    <property type="term" value="F:transferase activity"/>
    <property type="evidence" value="ECO:0007669"/>
    <property type="project" value="UniProtKB-KW"/>
</dbReference>
<dbReference type="AlphaFoldDB" id="A0A7X0SNG1"/>
<evidence type="ECO:0000259" key="1">
    <source>
        <dbReference type="Pfam" id="PF13439"/>
    </source>
</evidence>
<evidence type="ECO:0000313" key="3">
    <source>
        <dbReference type="Proteomes" id="UP000564644"/>
    </source>
</evidence>
<comment type="caution">
    <text evidence="2">The sequence shown here is derived from an EMBL/GenBank/DDBJ whole genome shotgun (WGS) entry which is preliminary data.</text>
</comment>
<proteinExistence type="predicted"/>
<dbReference type="EMBL" id="JACJVO010000024">
    <property type="protein sequence ID" value="MBB6733061.1"/>
    <property type="molecule type" value="Genomic_DNA"/>
</dbReference>
<organism evidence="2 3">
    <name type="scientific">Cohnella zeiphila</name>
    <dbReference type="NCBI Taxonomy" id="2761120"/>
    <lineage>
        <taxon>Bacteria</taxon>
        <taxon>Bacillati</taxon>
        <taxon>Bacillota</taxon>
        <taxon>Bacilli</taxon>
        <taxon>Bacillales</taxon>
        <taxon>Paenibacillaceae</taxon>
        <taxon>Cohnella</taxon>
    </lineage>
</organism>
<dbReference type="SUPFAM" id="SSF53756">
    <property type="entry name" value="UDP-Glycosyltransferase/glycogen phosphorylase"/>
    <property type="match status" value="1"/>
</dbReference>
<name>A0A7X0SNG1_9BACL</name>
<feature type="domain" description="Glycosyltransferase subfamily 4-like N-terminal" evidence="1">
    <location>
        <begin position="26"/>
        <end position="174"/>
    </location>
</feature>
<dbReference type="Gene3D" id="3.40.50.2000">
    <property type="entry name" value="Glycogen Phosphorylase B"/>
    <property type="match status" value="2"/>
</dbReference>
<protein>
    <submittedName>
        <fullName evidence="2">Glycosyltransferase family 4 protein</fullName>
    </submittedName>
</protein>
<evidence type="ECO:0000313" key="2">
    <source>
        <dbReference type="EMBL" id="MBB6733061.1"/>
    </source>
</evidence>
<sequence>MKIAYLFHWNEGPESGVYKKIVSQVKVWSDLGHEVRLFVFTGGRLADWQAPQKEIETVAVAYESLSDRFPKFRRLARQVEAWQPDVIYHRYDMFYPPMQRLLQRHPIVLEINSNDLTEMKRFGKLRYWYHRMTRARVLKGSKGHVFVSQELSEERLYHRYTRQPIVIGNGIELDSYSPLDRREARDTRLVFIGSPGQPWHGVDKIVQLAAREPGWAFDLIGLQAKDAAGSGEKLPTNLVFHGRMSREQYQPIMEQATAAIGSLAMHRTSLKEGSPLKVREYLAYGIPVIVGYRDTDFPGGQPFLLELPNEQDNVVPHLERIRSFVLEWAGKRIEREAIRHLDTKEKERIRIDYMKRLVTAGERP</sequence>
<keyword evidence="2" id="KW-0808">Transferase</keyword>
<dbReference type="CDD" id="cd03801">
    <property type="entry name" value="GT4_PimA-like"/>
    <property type="match status" value="1"/>
</dbReference>
<dbReference type="RefSeq" id="WP_185130720.1">
    <property type="nucleotide sequence ID" value="NZ_JACJVO010000024.1"/>
</dbReference>
<gene>
    <name evidence="2" type="ORF">H7C18_19265</name>
</gene>
<dbReference type="InterPro" id="IPR028098">
    <property type="entry name" value="Glyco_trans_4-like_N"/>
</dbReference>
<keyword evidence="3" id="KW-1185">Reference proteome</keyword>
<dbReference type="Proteomes" id="UP000564644">
    <property type="component" value="Unassembled WGS sequence"/>
</dbReference>
<dbReference type="Pfam" id="PF13439">
    <property type="entry name" value="Glyco_transf_4"/>
    <property type="match status" value="1"/>
</dbReference>
<dbReference type="PANTHER" id="PTHR12526">
    <property type="entry name" value="GLYCOSYLTRANSFERASE"/>
    <property type="match status" value="1"/>
</dbReference>
<accession>A0A7X0SNG1</accession>
<reference evidence="2 3" key="1">
    <citation type="submission" date="2020-08" db="EMBL/GenBank/DDBJ databases">
        <title>Cohnella phylogeny.</title>
        <authorList>
            <person name="Dunlap C."/>
        </authorList>
    </citation>
    <scope>NUCLEOTIDE SEQUENCE [LARGE SCALE GENOMIC DNA]</scope>
    <source>
        <strain evidence="2 3">CBP 2801</strain>
    </source>
</reference>